<sequence>MDLGTVRRRIFFLCGDLRMFSFLRPTFVKSKDDDLEIKFPYEIAVLRPITNEKFIFKRSSEASIE</sequence>
<accession>A0A097ET34</accession>
<evidence type="ECO:0000313" key="2">
    <source>
        <dbReference type="Proteomes" id="UP000035800"/>
    </source>
</evidence>
<evidence type="ECO:0000313" key="1">
    <source>
        <dbReference type="EMBL" id="AIT11127.1"/>
    </source>
</evidence>
<dbReference type="STRING" id="758847.LSS_23300"/>
<organism evidence="1 2">
    <name type="scientific">Leptospira santarosai serovar Shermani str. LT 821</name>
    <dbReference type="NCBI Taxonomy" id="758847"/>
    <lineage>
        <taxon>Bacteria</taxon>
        <taxon>Pseudomonadati</taxon>
        <taxon>Spirochaetota</taxon>
        <taxon>Spirochaetia</taxon>
        <taxon>Leptospirales</taxon>
        <taxon>Leptospiraceae</taxon>
        <taxon>Leptospira</taxon>
    </lineage>
</organism>
<proteinExistence type="predicted"/>
<dbReference type="Proteomes" id="UP000035800">
    <property type="component" value="Chromosome II"/>
</dbReference>
<reference evidence="1 2" key="1">
    <citation type="journal article" date="2012" name="Gene">
        <title>Sequence of Leptospira santarosai serovar Shermani genome and prediction of virulence-associated genes.</title>
        <authorList>
            <person name="Chou L.F."/>
            <person name="Chen Y.T."/>
            <person name="Lu C.W."/>
            <person name="Ko Y.C."/>
            <person name="Tang C.Y."/>
            <person name="Pan M.J."/>
            <person name="Tian Y.C."/>
            <person name="Chiu C.H."/>
            <person name="Hung C.C."/>
            <person name="Yang C.W."/>
        </authorList>
    </citation>
    <scope>NUCLEOTIDE SEQUENCE [LARGE SCALE GENOMIC DNA]</scope>
    <source>
        <strain evidence="1">LT 821</strain>
    </source>
</reference>
<protein>
    <submittedName>
        <fullName evidence="1">Uncharacterized protein</fullName>
    </submittedName>
</protein>
<dbReference type="EMBL" id="CP006695">
    <property type="protein sequence ID" value="AIT11127.1"/>
    <property type="molecule type" value="Genomic_DNA"/>
</dbReference>
<gene>
    <name evidence="1" type="ORF">LSS_23300</name>
</gene>
<dbReference type="KEGG" id="lst:LSS_23300"/>
<name>A0A097ET34_9LEPT</name>
<dbReference type="AlphaFoldDB" id="A0A097ET34"/>
<reference evidence="1 2" key="2">
    <citation type="journal article" date="2014" name="Emerg. Microbes Infect.">
        <title>Potential impact on kidney infection: a whole-genome analysis of Leptospira santarosai serovar Shermani.</title>
        <authorList>
            <person name="Chou L.F."/>
            <person name="Chen T.W."/>
            <person name="Ko Y.C."/>
            <person name="Pan M.J."/>
            <person name="Tian Y.C."/>
            <person name="Chiu C.H."/>
            <person name="Tang P."/>
            <person name="Hung C.C."/>
            <person name="Yang C.W."/>
        </authorList>
    </citation>
    <scope>NUCLEOTIDE SEQUENCE</scope>
    <source>
        <strain evidence="1 2">LT 821</strain>
    </source>
</reference>